<organism evidence="1 2">
    <name type="scientific">Babesia divergens</name>
    <dbReference type="NCBI Taxonomy" id="32595"/>
    <lineage>
        <taxon>Eukaryota</taxon>
        <taxon>Sar</taxon>
        <taxon>Alveolata</taxon>
        <taxon>Apicomplexa</taxon>
        <taxon>Aconoidasida</taxon>
        <taxon>Piroplasmida</taxon>
        <taxon>Babesiidae</taxon>
        <taxon>Babesia</taxon>
    </lineage>
</organism>
<proteinExistence type="predicted"/>
<dbReference type="Proteomes" id="UP001195914">
    <property type="component" value="Unassembled WGS sequence"/>
</dbReference>
<keyword evidence="2" id="KW-1185">Reference proteome</keyword>
<dbReference type="EMBL" id="JAHBMH010000062">
    <property type="protein sequence ID" value="KAK1934903.1"/>
    <property type="molecule type" value="Genomic_DNA"/>
</dbReference>
<sequence>MKTHCLARDAGTLRCSLKDYLFDTTRSRYEASTCFLTVLKLATQGMVCLEQEDNDIAVEILQ</sequence>
<reference evidence="1" key="1">
    <citation type="journal article" date="2014" name="Nucleic Acids Res.">
        <title>The evolutionary dynamics of variant antigen genes in Babesia reveal a history of genomic innovation underlying host-parasite interaction.</title>
        <authorList>
            <person name="Jackson A.P."/>
            <person name="Otto T.D."/>
            <person name="Darby A."/>
            <person name="Ramaprasad A."/>
            <person name="Xia D."/>
            <person name="Echaide I.E."/>
            <person name="Farber M."/>
            <person name="Gahlot S."/>
            <person name="Gamble J."/>
            <person name="Gupta D."/>
            <person name="Gupta Y."/>
            <person name="Jackson L."/>
            <person name="Malandrin L."/>
            <person name="Malas T.B."/>
            <person name="Moussa E."/>
            <person name="Nair M."/>
            <person name="Reid A.J."/>
            <person name="Sanders M."/>
            <person name="Sharma J."/>
            <person name="Tracey A."/>
            <person name="Quail M.A."/>
            <person name="Weir W."/>
            <person name="Wastling J.M."/>
            <person name="Hall N."/>
            <person name="Willadsen P."/>
            <person name="Lingelbach K."/>
            <person name="Shiels B."/>
            <person name="Tait A."/>
            <person name="Berriman M."/>
            <person name="Allred D.R."/>
            <person name="Pain A."/>
        </authorList>
    </citation>
    <scope>NUCLEOTIDE SEQUENCE</scope>
    <source>
        <strain evidence="1">1802A</strain>
    </source>
</reference>
<dbReference type="Gene3D" id="1.10.10.580">
    <property type="entry name" value="Structural maintenance of chromosome 1. Chain E"/>
    <property type="match status" value="1"/>
</dbReference>
<evidence type="ECO:0000313" key="2">
    <source>
        <dbReference type="Proteomes" id="UP001195914"/>
    </source>
</evidence>
<dbReference type="AlphaFoldDB" id="A0AAD9GAJ4"/>
<accession>A0AAD9GAJ4</accession>
<evidence type="ECO:0000313" key="1">
    <source>
        <dbReference type="EMBL" id="KAK1934903.1"/>
    </source>
</evidence>
<name>A0AAD9GAJ4_BABDI</name>
<gene>
    <name evidence="1" type="ORF">X943_002947</name>
</gene>
<comment type="caution">
    <text evidence="1">The sequence shown here is derived from an EMBL/GenBank/DDBJ whole genome shotgun (WGS) entry which is preliminary data.</text>
</comment>
<dbReference type="InterPro" id="IPR023093">
    <property type="entry name" value="ScpA-like_C"/>
</dbReference>
<protein>
    <submittedName>
        <fullName evidence="1">Uncharacterized protein</fullName>
    </submittedName>
</protein>
<reference evidence="1" key="2">
    <citation type="submission" date="2021-05" db="EMBL/GenBank/DDBJ databases">
        <authorList>
            <person name="Pain A."/>
        </authorList>
    </citation>
    <scope>NUCLEOTIDE SEQUENCE</scope>
    <source>
        <strain evidence="1">1802A</strain>
    </source>
</reference>